<feature type="transmembrane region" description="Helical" evidence="6">
    <location>
        <begin position="439"/>
        <end position="459"/>
    </location>
</feature>
<keyword evidence="3 6" id="KW-0812">Transmembrane</keyword>
<organism evidence="8 9">
    <name type="scientific">Oculimacula yallundae</name>
    <dbReference type="NCBI Taxonomy" id="86028"/>
    <lineage>
        <taxon>Eukaryota</taxon>
        <taxon>Fungi</taxon>
        <taxon>Dikarya</taxon>
        <taxon>Ascomycota</taxon>
        <taxon>Pezizomycotina</taxon>
        <taxon>Leotiomycetes</taxon>
        <taxon>Helotiales</taxon>
        <taxon>Ploettnerulaceae</taxon>
        <taxon>Oculimacula</taxon>
    </lineage>
</organism>
<dbReference type="InterPro" id="IPR011701">
    <property type="entry name" value="MFS"/>
</dbReference>
<dbReference type="PANTHER" id="PTHR43791">
    <property type="entry name" value="PERMEASE-RELATED"/>
    <property type="match status" value="1"/>
</dbReference>
<evidence type="ECO:0000259" key="7">
    <source>
        <dbReference type="PROSITE" id="PS50850"/>
    </source>
</evidence>
<proteinExistence type="predicted"/>
<evidence type="ECO:0000256" key="3">
    <source>
        <dbReference type="ARBA" id="ARBA00022692"/>
    </source>
</evidence>
<keyword evidence="4 6" id="KW-1133">Transmembrane helix</keyword>
<feature type="transmembrane region" description="Helical" evidence="6">
    <location>
        <begin position="348"/>
        <end position="368"/>
    </location>
</feature>
<feature type="transmembrane region" description="Helical" evidence="6">
    <location>
        <begin position="46"/>
        <end position="63"/>
    </location>
</feature>
<evidence type="ECO:0000256" key="1">
    <source>
        <dbReference type="ARBA" id="ARBA00004141"/>
    </source>
</evidence>
<dbReference type="Proteomes" id="UP001595075">
    <property type="component" value="Unassembled WGS sequence"/>
</dbReference>
<dbReference type="EMBL" id="JAZHXI010000010">
    <property type="protein sequence ID" value="KAL2067542.1"/>
    <property type="molecule type" value="Genomic_DNA"/>
</dbReference>
<feature type="transmembrane region" description="Helical" evidence="6">
    <location>
        <begin position="281"/>
        <end position="303"/>
    </location>
</feature>
<dbReference type="PANTHER" id="PTHR43791:SF48">
    <property type="entry name" value="TRANSPORTER, PUTATIVE (AFU_ORTHOLOGUE AFUA_4G01000)-RELATED"/>
    <property type="match status" value="1"/>
</dbReference>
<protein>
    <recommendedName>
        <fullName evidence="7">Major facilitator superfamily (MFS) profile domain-containing protein</fullName>
    </recommendedName>
</protein>
<feature type="transmembrane region" description="Helical" evidence="6">
    <location>
        <begin position="374"/>
        <end position="394"/>
    </location>
</feature>
<dbReference type="InterPro" id="IPR036259">
    <property type="entry name" value="MFS_trans_sf"/>
</dbReference>
<sequence>MALYNHNVESSAVNSSSEKVHTTSNECSNAVFQCDPAVERRVRLKIDLFVVPPLFVIYLFSFIDRANIGNAKIAGFEKDLHLKGYDYNALLSYFYISYILLEIPSNALCKMLGPGWFIPACTVGFGLCSLCTGLVTSYSGAAAARFFLGAFEAGMLPGISYYLSRWYRKSELVFRISLYIVAAPIGGAFGGLLASAILRLDHFGSFKSWEMLFAIEGIATMVVGVLAFFIMCDRPETARFLTAEEKEIAIGRVQSELISTTQVLDKMDVAKLKRGMFSPMTMVTSIVFLLASITIQGLSFFAPTVVKTIYPNESVVTQQLHTVPPYVYGAGSVLIVCFASWKTDRRTIYYIICATSVMIGYIIFLATTSAKARYGAVFMIAAGYPFACLCNAQVSANVASDTARASAIATTVMIGNIGGLISTWAFLPFDAPDFKIGNGLNLATSSTTIIVAACSLIWMRWDNKRKSSLSGSSELEGLTQKQIEDLDWRHPSFQWKP</sequence>
<reference evidence="8 9" key="1">
    <citation type="journal article" date="2024" name="Commun. Biol.">
        <title>Comparative genomic analysis of thermophilic fungi reveals convergent evolutionary adaptations and gene losses.</title>
        <authorList>
            <person name="Steindorff A.S."/>
            <person name="Aguilar-Pontes M.V."/>
            <person name="Robinson A.J."/>
            <person name="Andreopoulos B."/>
            <person name="LaButti K."/>
            <person name="Kuo A."/>
            <person name="Mondo S."/>
            <person name="Riley R."/>
            <person name="Otillar R."/>
            <person name="Haridas S."/>
            <person name="Lipzen A."/>
            <person name="Grimwood J."/>
            <person name="Schmutz J."/>
            <person name="Clum A."/>
            <person name="Reid I.D."/>
            <person name="Moisan M.C."/>
            <person name="Butler G."/>
            <person name="Nguyen T.T.M."/>
            <person name="Dewar K."/>
            <person name="Conant G."/>
            <person name="Drula E."/>
            <person name="Henrissat B."/>
            <person name="Hansel C."/>
            <person name="Singer S."/>
            <person name="Hutchinson M.I."/>
            <person name="de Vries R.P."/>
            <person name="Natvig D.O."/>
            <person name="Powell A.J."/>
            <person name="Tsang A."/>
            <person name="Grigoriev I.V."/>
        </authorList>
    </citation>
    <scope>NUCLEOTIDE SEQUENCE [LARGE SCALE GENOMIC DNA]</scope>
    <source>
        <strain evidence="8 9">CBS 494.80</strain>
    </source>
</reference>
<feature type="transmembrane region" description="Helical" evidence="6">
    <location>
        <begin position="176"/>
        <end position="200"/>
    </location>
</feature>
<evidence type="ECO:0000256" key="2">
    <source>
        <dbReference type="ARBA" id="ARBA00022448"/>
    </source>
</evidence>
<keyword evidence="9" id="KW-1185">Reference proteome</keyword>
<accession>A0ABR4CCZ1</accession>
<feature type="transmembrane region" description="Helical" evidence="6">
    <location>
        <begin position="323"/>
        <end position="341"/>
    </location>
</feature>
<evidence type="ECO:0000256" key="6">
    <source>
        <dbReference type="SAM" id="Phobius"/>
    </source>
</evidence>
<comment type="caution">
    <text evidence="8">The sequence shown here is derived from an EMBL/GenBank/DDBJ whole genome shotgun (WGS) entry which is preliminary data.</text>
</comment>
<feature type="domain" description="Major facilitator superfamily (MFS) profile" evidence="7">
    <location>
        <begin position="50"/>
        <end position="464"/>
    </location>
</feature>
<feature type="transmembrane region" description="Helical" evidence="6">
    <location>
        <begin position="142"/>
        <end position="164"/>
    </location>
</feature>
<evidence type="ECO:0000256" key="5">
    <source>
        <dbReference type="ARBA" id="ARBA00023136"/>
    </source>
</evidence>
<feature type="transmembrane region" description="Helical" evidence="6">
    <location>
        <begin position="212"/>
        <end position="232"/>
    </location>
</feature>
<dbReference type="Pfam" id="PF07690">
    <property type="entry name" value="MFS_1"/>
    <property type="match status" value="1"/>
</dbReference>
<evidence type="ECO:0000313" key="8">
    <source>
        <dbReference type="EMBL" id="KAL2067542.1"/>
    </source>
</evidence>
<dbReference type="PROSITE" id="PS50850">
    <property type="entry name" value="MFS"/>
    <property type="match status" value="1"/>
</dbReference>
<keyword evidence="2" id="KW-0813">Transport</keyword>
<comment type="subcellular location">
    <subcellularLocation>
        <location evidence="1">Membrane</location>
        <topology evidence="1">Multi-pass membrane protein</topology>
    </subcellularLocation>
</comment>
<evidence type="ECO:0000256" key="4">
    <source>
        <dbReference type="ARBA" id="ARBA00022989"/>
    </source>
</evidence>
<dbReference type="SUPFAM" id="SSF103473">
    <property type="entry name" value="MFS general substrate transporter"/>
    <property type="match status" value="1"/>
</dbReference>
<name>A0ABR4CCZ1_9HELO</name>
<dbReference type="InterPro" id="IPR020846">
    <property type="entry name" value="MFS_dom"/>
</dbReference>
<feature type="transmembrane region" description="Helical" evidence="6">
    <location>
        <begin position="90"/>
        <end position="109"/>
    </location>
</feature>
<gene>
    <name evidence="8" type="ORF">VTL71DRAFT_1967</name>
</gene>
<feature type="transmembrane region" description="Helical" evidence="6">
    <location>
        <begin position="406"/>
        <end position="427"/>
    </location>
</feature>
<dbReference type="Gene3D" id="1.20.1250.20">
    <property type="entry name" value="MFS general substrate transporter like domains"/>
    <property type="match status" value="1"/>
</dbReference>
<keyword evidence="5 6" id="KW-0472">Membrane</keyword>
<evidence type="ECO:0000313" key="9">
    <source>
        <dbReference type="Proteomes" id="UP001595075"/>
    </source>
</evidence>
<feature type="transmembrane region" description="Helical" evidence="6">
    <location>
        <begin position="116"/>
        <end position="136"/>
    </location>
</feature>